<feature type="compositionally biased region" description="Basic residues" evidence="4">
    <location>
        <begin position="624"/>
        <end position="633"/>
    </location>
</feature>
<dbReference type="EMBL" id="JAXQNO010000015">
    <property type="protein sequence ID" value="KAK4782744.1"/>
    <property type="molecule type" value="Genomic_DNA"/>
</dbReference>
<comment type="similarity">
    <text evidence="1 3">Belongs to the EXO70 family.</text>
</comment>
<feature type="region of interest" description="Disordered" evidence="4">
    <location>
        <begin position="612"/>
        <end position="633"/>
    </location>
</feature>
<keyword evidence="7" id="KW-1185">Reference proteome</keyword>
<gene>
    <name evidence="6" type="ORF">SAY86_007118</name>
</gene>
<dbReference type="Pfam" id="PF20669">
    <property type="entry name" value="Exo70_N"/>
    <property type="match status" value="1"/>
</dbReference>
<organism evidence="6 7">
    <name type="scientific">Trapa natans</name>
    <name type="common">Water chestnut</name>
    <dbReference type="NCBI Taxonomy" id="22666"/>
    <lineage>
        <taxon>Eukaryota</taxon>
        <taxon>Viridiplantae</taxon>
        <taxon>Streptophyta</taxon>
        <taxon>Embryophyta</taxon>
        <taxon>Tracheophyta</taxon>
        <taxon>Spermatophyta</taxon>
        <taxon>Magnoliopsida</taxon>
        <taxon>eudicotyledons</taxon>
        <taxon>Gunneridae</taxon>
        <taxon>Pentapetalae</taxon>
        <taxon>rosids</taxon>
        <taxon>malvids</taxon>
        <taxon>Myrtales</taxon>
        <taxon>Lythraceae</taxon>
        <taxon>Trapa</taxon>
    </lineage>
</organism>
<evidence type="ECO:0000256" key="1">
    <source>
        <dbReference type="ARBA" id="ARBA00006756"/>
    </source>
</evidence>
<dbReference type="InterPro" id="IPR016159">
    <property type="entry name" value="Cullin_repeat-like_dom_sf"/>
</dbReference>
<dbReference type="InterPro" id="IPR004140">
    <property type="entry name" value="Exo70"/>
</dbReference>
<dbReference type="Gene3D" id="1.20.1280.170">
    <property type="entry name" value="Exocyst complex component Exo70"/>
    <property type="match status" value="1"/>
</dbReference>
<reference evidence="6 7" key="1">
    <citation type="journal article" date="2023" name="Hortic Res">
        <title>Pangenome of water caltrop reveals structural variations and asymmetric subgenome divergence after allopolyploidization.</title>
        <authorList>
            <person name="Zhang X."/>
            <person name="Chen Y."/>
            <person name="Wang L."/>
            <person name="Yuan Y."/>
            <person name="Fang M."/>
            <person name="Shi L."/>
            <person name="Lu R."/>
            <person name="Comes H.P."/>
            <person name="Ma Y."/>
            <person name="Chen Y."/>
            <person name="Huang G."/>
            <person name="Zhou Y."/>
            <person name="Zheng Z."/>
            <person name="Qiu Y."/>
        </authorList>
    </citation>
    <scope>NUCLEOTIDE SEQUENCE [LARGE SCALE GENOMIC DNA]</scope>
    <source>
        <strain evidence="6">F231</strain>
    </source>
</reference>
<proteinExistence type="inferred from homology"/>
<feature type="region of interest" description="Disordered" evidence="4">
    <location>
        <begin position="1"/>
        <end position="43"/>
    </location>
</feature>
<dbReference type="GO" id="GO:0005546">
    <property type="term" value="F:phosphatidylinositol-4,5-bisphosphate binding"/>
    <property type="evidence" value="ECO:0007669"/>
    <property type="project" value="InterPro"/>
</dbReference>
<protein>
    <recommendedName>
        <fullName evidence="3">Exocyst subunit Exo70 family protein</fullName>
    </recommendedName>
</protein>
<feature type="compositionally biased region" description="Low complexity" evidence="4">
    <location>
        <begin position="612"/>
        <end position="623"/>
    </location>
</feature>
<keyword evidence="3" id="KW-0653">Protein transport</keyword>
<evidence type="ECO:0000256" key="4">
    <source>
        <dbReference type="SAM" id="MobiDB-lite"/>
    </source>
</evidence>
<sequence>MRSICFHPKTPSFASPSRTATAPPKQSSRRGEGSSSGGGRLSDSVIDKIIQETREMVEKWDPEATTYARVTSLFYENKREAAQFIKCVNGLHRAMHALVAKDSSSPKLEDAQGLMVTAMKRLQKELFQILSMNRAYLDPESVSARSSRVSARSSISDYSNDGLPEDDARVVGDSIVEVEEASTVAMEDLRSIAECMIASGYAKECMSVYHVVRKSIIDEGLFRLGVEKLNHSQIGKMDWEVLELKIKRWLDVVKVSVKTLFTGERVLCDHVFGSSNVIRESCFSAISRDSAMLLFGFPELVARSKRSPPEKVFRLLDLYTAISDHWPEIDSIFAFDSTATVRSQAITALIRLGESVRAMLADFEASIQKDSSKTVVPGGGVHPLTVHSMNYLSLLLDYASILSDIFPDRPPPSKFPLPESYFNSPHPEDGEISATSQRFAWLILVLLCKLDVKAKRYKDISLSYLFLANNLRHVVSKVQESNLLSLLGGAWIERHEGKVKQFTLNYERLAWEPLLSALPEDPSAEITPAVAREHFRRFSASFEEAYRNQSSTVVPNPNLRDEMKVSIARKLGRAYQTFYNTHRMTADATTIRFTPDDIGNYLSDLFFGSVDSSNPSLSSPSPSSHRRRSGSSH</sequence>
<keyword evidence="2 3" id="KW-0813">Transport</keyword>
<dbReference type="PANTHER" id="PTHR12542:SF38">
    <property type="entry name" value="EXOCYST SUBUNIT EXO70 FAMILY PROTEIN"/>
    <property type="match status" value="1"/>
</dbReference>
<evidence type="ECO:0000313" key="6">
    <source>
        <dbReference type="EMBL" id="KAK4782744.1"/>
    </source>
</evidence>
<comment type="function">
    <text evidence="3">Component of the exocyst complex.</text>
</comment>
<evidence type="ECO:0000313" key="7">
    <source>
        <dbReference type="Proteomes" id="UP001346149"/>
    </source>
</evidence>
<evidence type="ECO:0000256" key="3">
    <source>
        <dbReference type="RuleBase" id="RU365026"/>
    </source>
</evidence>
<dbReference type="GO" id="GO:0015031">
    <property type="term" value="P:protein transport"/>
    <property type="evidence" value="ECO:0007669"/>
    <property type="project" value="UniProtKB-KW"/>
</dbReference>
<feature type="domain" description="Exocyst complex subunit Exo70 C-terminal" evidence="5">
    <location>
        <begin position="247"/>
        <end position="604"/>
    </location>
</feature>
<dbReference type="SUPFAM" id="SSF74788">
    <property type="entry name" value="Cullin repeat-like"/>
    <property type="match status" value="1"/>
</dbReference>
<dbReference type="InterPro" id="IPR046364">
    <property type="entry name" value="Exo70_C"/>
</dbReference>
<comment type="caution">
    <text evidence="6">The sequence shown here is derived from an EMBL/GenBank/DDBJ whole genome shotgun (WGS) entry which is preliminary data.</text>
</comment>
<dbReference type="GO" id="GO:0000145">
    <property type="term" value="C:exocyst"/>
    <property type="evidence" value="ECO:0007669"/>
    <property type="project" value="InterPro"/>
</dbReference>
<evidence type="ECO:0000256" key="2">
    <source>
        <dbReference type="ARBA" id="ARBA00022448"/>
    </source>
</evidence>
<dbReference type="PANTHER" id="PTHR12542">
    <property type="entry name" value="EXOCYST COMPLEX PROTEIN EXO70"/>
    <property type="match status" value="1"/>
</dbReference>
<name>A0AAN7LEE1_TRANT</name>
<dbReference type="Proteomes" id="UP001346149">
    <property type="component" value="Unassembled WGS sequence"/>
</dbReference>
<dbReference type="GO" id="GO:0006887">
    <property type="term" value="P:exocytosis"/>
    <property type="evidence" value="ECO:0007669"/>
    <property type="project" value="UniProtKB-KW"/>
</dbReference>
<keyword evidence="3" id="KW-0268">Exocytosis</keyword>
<dbReference type="Pfam" id="PF03081">
    <property type="entry name" value="Exo70_C"/>
    <property type="match status" value="1"/>
</dbReference>
<accession>A0AAN7LEE1</accession>
<dbReference type="AlphaFoldDB" id="A0AAN7LEE1"/>
<evidence type="ECO:0000259" key="5">
    <source>
        <dbReference type="Pfam" id="PF03081"/>
    </source>
</evidence>
<feature type="compositionally biased region" description="Polar residues" evidence="4">
    <location>
        <begin position="12"/>
        <end position="26"/>
    </location>
</feature>